<organism evidence="1 2">
    <name type="scientific">Pluteus cervinus</name>
    <dbReference type="NCBI Taxonomy" id="181527"/>
    <lineage>
        <taxon>Eukaryota</taxon>
        <taxon>Fungi</taxon>
        <taxon>Dikarya</taxon>
        <taxon>Basidiomycota</taxon>
        <taxon>Agaricomycotina</taxon>
        <taxon>Agaricomycetes</taxon>
        <taxon>Agaricomycetidae</taxon>
        <taxon>Agaricales</taxon>
        <taxon>Pluteineae</taxon>
        <taxon>Pluteaceae</taxon>
        <taxon>Pluteus</taxon>
    </lineage>
</organism>
<keyword evidence="2" id="KW-1185">Reference proteome</keyword>
<accession>A0ACD3A800</accession>
<sequence>MGHNRPPTDLDQDPHSWDLPFYYYGYATSLFFLITLYQHISYFHFIRYRFPKCRFPRFFQVVLAATTSRALYYQLVVINGGLNFGLSGAGGGGGGEVDEDVRVVFLKGLLKGSDVLVFGALFVLLECYEGSPPSLQLVDPQPSLEESDLDLDVEASELAGATSTSGSNNANPNRGSFMVQKVVNRVLIFASMVGAGVWAGFATYRSFEAAQWSGEKKEFLNSVVFWLDQSHNMVFLPAMTVDLLISVFKRKYQWDWLGAVENSQIRNIAYKLGPVLLSLGLYRNGYAWYMNHQDYEVPVYQIVGDLSIRGIHDVLLLKFLTQIGREVLKSVVEEIPLVATPRTASSPDEEEVAPLVDGEALVDAEDV</sequence>
<dbReference type="EMBL" id="ML208635">
    <property type="protein sequence ID" value="TFK61707.1"/>
    <property type="molecule type" value="Genomic_DNA"/>
</dbReference>
<evidence type="ECO:0000313" key="1">
    <source>
        <dbReference type="EMBL" id="TFK61707.1"/>
    </source>
</evidence>
<reference evidence="1 2" key="1">
    <citation type="journal article" date="2019" name="Nat. Ecol. Evol.">
        <title>Megaphylogeny resolves global patterns of mushroom evolution.</title>
        <authorList>
            <person name="Varga T."/>
            <person name="Krizsan K."/>
            <person name="Foldi C."/>
            <person name="Dima B."/>
            <person name="Sanchez-Garcia M."/>
            <person name="Sanchez-Ramirez S."/>
            <person name="Szollosi G.J."/>
            <person name="Szarkandi J.G."/>
            <person name="Papp V."/>
            <person name="Albert L."/>
            <person name="Andreopoulos W."/>
            <person name="Angelini C."/>
            <person name="Antonin V."/>
            <person name="Barry K.W."/>
            <person name="Bougher N.L."/>
            <person name="Buchanan P."/>
            <person name="Buyck B."/>
            <person name="Bense V."/>
            <person name="Catcheside P."/>
            <person name="Chovatia M."/>
            <person name="Cooper J."/>
            <person name="Damon W."/>
            <person name="Desjardin D."/>
            <person name="Finy P."/>
            <person name="Geml J."/>
            <person name="Haridas S."/>
            <person name="Hughes K."/>
            <person name="Justo A."/>
            <person name="Karasinski D."/>
            <person name="Kautmanova I."/>
            <person name="Kiss B."/>
            <person name="Kocsube S."/>
            <person name="Kotiranta H."/>
            <person name="LaButti K.M."/>
            <person name="Lechner B.E."/>
            <person name="Liimatainen K."/>
            <person name="Lipzen A."/>
            <person name="Lukacs Z."/>
            <person name="Mihaltcheva S."/>
            <person name="Morgado L.N."/>
            <person name="Niskanen T."/>
            <person name="Noordeloos M.E."/>
            <person name="Ohm R.A."/>
            <person name="Ortiz-Santana B."/>
            <person name="Ovrebo C."/>
            <person name="Racz N."/>
            <person name="Riley R."/>
            <person name="Savchenko A."/>
            <person name="Shiryaev A."/>
            <person name="Soop K."/>
            <person name="Spirin V."/>
            <person name="Szebenyi C."/>
            <person name="Tomsovsky M."/>
            <person name="Tulloss R.E."/>
            <person name="Uehling J."/>
            <person name="Grigoriev I.V."/>
            <person name="Vagvolgyi C."/>
            <person name="Papp T."/>
            <person name="Martin F.M."/>
            <person name="Miettinen O."/>
            <person name="Hibbett D.S."/>
            <person name="Nagy L.G."/>
        </authorList>
    </citation>
    <scope>NUCLEOTIDE SEQUENCE [LARGE SCALE GENOMIC DNA]</scope>
    <source>
        <strain evidence="1 2">NL-1719</strain>
    </source>
</reference>
<proteinExistence type="predicted"/>
<protein>
    <submittedName>
        <fullName evidence="1">Uncharacterized protein</fullName>
    </submittedName>
</protein>
<evidence type="ECO:0000313" key="2">
    <source>
        <dbReference type="Proteomes" id="UP000308600"/>
    </source>
</evidence>
<dbReference type="Proteomes" id="UP000308600">
    <property type="component" value="Unassembled WGS sequence"/>
</dbReference>
<name>A0ACD3A800_9AGAR</name>
<gene>
    <name evidence="1" type="ORF">BDN72DRAFT_849442</name>
</gene>